<feature type="chain" id="PRO_5025674784" evidence="1">
    <location>
        <begin position="18"/>
        <end position="219"/>
    </location>
</feature>
<proteinExistence type="predicted"/>
<keyword evidence="1" id="KW-0732">Signal</keyword>
<evidence type="ECO:0000313" key="2">
    <source>
        <dbReference type="EMBL" id="KAF0304046.1"/>
    </source>
</evidence>
<dbReference type="OrthoDB" id="6363036at2759"/>
<evidence type="ECO:0000256" key="1">
    <source>
        <dbReference type="SAM" id="SignalP"/>
    </source>
</evidence>
<organism evidence="2 3">
    <name type="scientific">Amphibalanus amphitrite</name>
    <name type="common">Striped barnacle</name>
    <name type="synonym">Balanus amphitrite</name>
    <dbReference type="NCBI Taxonomy" id="1232801"/>
    <lineage>
        <taxon>Eukaryota</taxon>
        <taxon>Metazoa</taxon>
        <taxon>Ecdysozoa</taxon>
        <taxon>Arthropoda</taxon>
        <taxon>Crustacea</taxon>
        <taxon>Multicrustacea</taxon>
        <taxon>Cirripedia</taxon>
        <taxon>Thoracica</taxon>
        <taxon>Thoracicalcarea</taxon>
        <taxon>Balanomorpha</taxon>
        <taxon>Balanoidea</taxon>
        <taxon>Balanidae</taxon>
        <taxon>Amphibalaninae</taxon>
        <taxon>Amphibalanus</taxon>
    </lineage>
</organism>
<keyword evidence="3" id="KW-1185">Reference proteome</keyword>
<dbReference type="AlphaFoldDB" id="A0A6A4W9H0"/>
<evidence type="ECO:0000313" key="3">
    <source>
        <dbReference type="Proteomes" id="UP000440578"/>
    </source>
</evidence>
<dbReference type="Proteomes" id="UP000440578">
    <property type="component" value="Unassembled WGS sequence"/>
</dbReference>
<dbReference type="EMBL" id="VIIS01000880">
    <property type="protein sequence ID" value="KAF0304046.1"/>
    <property type="molecule type" value="Genomic_DNA"/>
</dbReference>
<accession>A0A6A4W9H0</accession>
<name>A0A6A4W9H0_AMPAM</name>
<gene>
    <name evidence="2" type="ORF">FJT64_002828</name>
</gene>
<sequence>MKCQLLLLVVCVSVVSAGIPKRLFKKYAMQKVMESCFGEQVLSELKEEVAEACERCLGRQGPVLPLIRQRLQAMLVGAELRPRPARFAPSVQFMAVPIHFQQAHRMKRDSHHGMVGPAKIMKLRKKISAMVGNVTCVMQEMNMLTGRQRETFFDKTPIAAGFGKQIAFFKCMKMNKVESCMKQDFRENFMPEMLKDSMEMGAEESFQTIITSAILEDSE</sequence>
<comment type="caution">
    <text evidence="2">The sequence shown here is derived from an EMBL/GenBank/DDBJ whole genome shotgun (WGS) entry which is preliminary data.</text>
</comment>
<protein>
    <submittedName>
        <fullName evidence="2">Uncharacterized protein</fullName>
    </submittedName>
</protein>
<feature type="signal peptide" evidence="1">
    <location>
        <begin position="1"/>
        <end position="17"/>
    </location>
</feature>
<reference evidence="2 3" key="1">
    <citation type="submission" date="2019-07" db="EMBL/GenBank/DDBJ databases">
        <title>Draft genome assembly of a fouling barnacle, Amphibalanus amphitrite (Darwin, 1854): The first reference genome for Thecostraca.</title>
        <authorList>
            <person name="Kim W."/>
        </authorList>
    </citation>
    <scope>NUCLEOTIDE SEQUENCE [LARGE SCALE GENOMIC DNA]</scope>
    <source>
        <strain evidence="2">SNU_AA5</strain>
        <tissue evidence="2">Soma without cirri and trophi</tissue>
    </source>
</reference>